<sequence length="181" mass="21631">MDIELAVKNVQSGSETDYTYIMTYYENKIYTTVFRLVCQHDTAQDLVQEIFIKVFYNLHKYKAVGSFNAWLYRIVVNQCYDYLRKQSKQPLHGEIESIEIQSPENKILQKEQLQQLDQLLHQLDKTEYLILLLRYINELSYDEISEVLQIPLNEVRNKLHRSKCKLRQLATKKGGYFHEMQ</sequence>
<evidence type="ECO:0008006" key="9">
    <source>
        <dbReference type="Google" id="ProtNLM"/>
    </source>
</evidence>
<evidence type="ECO:0000256" key="1">
    <source>
        <dbReference type="ARBA" id="ARBA00010641"/>
    </source>
</evidence>
<dbReference type="AlphaFoldDB" id="A0A0A3I178"/>
<dbReference type="InterPro" id="IPR013249">
    <property type="entry name" value="RNA_pol_sigma70_r4_t2"/>
</dbReference>
<dbReference type="eggNOG" id="COG1595">
    <property type="taxonomic scope" value="Bacteria"/>
</dbReference>
<reference evidence="7 8" key="1">
    <citation type="submission" date="2014-02" db="EMBL/GenBank/DDBJ databases">
        <title>Draft genome sequence of Lysinibacillus sinduriensis JCM 15800.</title>
        <authorList>
            <person name="Zhang F."/>
            <person name="Wang G."/>
            <person name="Zhang L."/>
        </authorList>
    </citation>
    <scope>NUCLEOTIDE SEQUENCE [LARGE SCALE GENOMIC DNA]</scope>
    <source>
        <strain evidence="7 8">JCM 15800</strain>
    </source>
</reference>
<dbReference type="InterPro" id="IPR013325">
    <property type="entry name" value="RNA_pol_sigma_r2"/>
</dbReference>
<dbReference type="InterPro" id="IPR013324">
    <property type="entry name" value="RNA_pol_sigma_r3/r4-like"/>
</dbReference>
<dbReference type="InterPro" id="IPR007627">
    <property type="entry name" value="RNA_pol_sigma70_r2"/>
</dbReference>
<evidence type="ECO:0000259" key="6">
    <source>
        <dbReference type="Pfam" id="PF08281"/>
    </source>
</evidence>
<evidence type="ECO:0000313" key="8">
    <source>
        <dbReference type="Proteomes" id="UP000030408"/>
    </source>
</evidence>
<evidence type="ECO:0000313" key="7">
    <source>
        <dbReference type="EMBL" id="KGR78591.1"/>
    </source>
</evidence>
<dbReference type="SUPFAM" id="SSF88659">
    <property type="entry name" value="Sigma3 and sigma4 domains of RNA polymerase sigma factors"/>
    <property type="match status" value="1"/>
</dbReference>
<dbReference type="EMBL" id="JPVO01000030">
    <property type="protein sequence ID" value="KGR78591.1"/>
    <property type="molecule type" value="Genomic_DNA"/>
</dbReference>
<evidence type="ECO:0000256" key="4">
    <source>
        <dbReference type="ARBA" id="ARBA00023163"/>
    </source>
</evidence>
<accession>A0A0A3I178</accession>
<dbReference type="Gene3D" id="1.10.1740.10">
    <property type="match status" value="1"/>
</dbReference>
<dbReference type="RefSeq" id="WP_036197262.1">
    <property type="nucleotide sequence ID" value="NZ_AVCY01000026.1"/>
</dbReference>
<dbReference type="GO" id="GO:0016987">
    <property type="term" value="F:sigma factor activity"/>
    <property type="evidence" value="ECO:0007669"/>
    <property type="project" value="UniProtKB-KW"/>
</dbReference>
<dbReference type="Pfam" id="PF08281">
    <property type="entry name" value="Sigma70_r4_2"/>
    <property type="match status" value="1"/>
</dbReference>
<keyword evidence="2" id="KW-0805">Transcription regulation</keyword>
<dbReference type="GO" id="GO:0003677">
    <property type="term" value="F:DNA binding"/>
    <property type="evidence" value="ECO:0007669"/>
    <property type="project" value="InterPro"/>
</dbReference>
<dbReference type="PANTHER" id="PTHR43133">
    <property type="entry name" value="RNA POLYMERASE ECF-TYPE SIGMA FACTO"/>
    <property type="match status" value="1"/>
</dbReference>
<dbReference type="GO" id="GO:0006352">
    <property type="term" value="P:DNA-templated transcription initiation"/>
    <property type="evidence" value="ECO:0007669"/>
    <property type="project" value="InterPro"/>
</dbReference>
<keyword evidence="4" id="KW-0804">Transcription</keyword>
<comment type="similarity">
    <text evidence="1">Belongs to the sigma-70 factor family. ECF subfamily.</text>
</comment>
<dbReference type="Proteomes" id="UP000030408">
    <property type="component" value="Unassembled WGS sequence"/>
</dbReference>
<dbReference type="InterPro" id="IPR014284">
    <property type="entry name" value="RNA_pol_sigma-70_dom"/>
</dbReference>
<dbReference type="OrthoDB" id="9785675at2"/>
<dbReference type="InterPro" id="IPR036388">
    <property type="entry name" value="WH-like_DNA-bd_sf"/>
</dbReference>
<evidence type="ECO:0000259" key="5">
    <source>
        <dbReference type="Pfam" id="PF04542"/>
    </source>
</evidence>
<evidence type="ECO:0000256" key="3">
    <source>
        <dbReference type="ARBA" id="ARBA00023082"/>
    </source>
</evidence>
<gene>
    <name evidence="7" type="ORF">CD33_00980</name>
</gene>
<dbReference type="Gene3D" id="1.10.10.10">
    <property type="entry name" value="Winged helix-like DNA-binding domain superfamily/Winged helix DNA-binding domain"/>
    <property type="match status" value="1"/>
</dbReference>
<dbReference type="Pfam" id="PF04542">
    <property type="entry name" value="Sigma70_r2"/>
    <property type="match status" value="1"/>
</dbReference>
<comment type="caution">
    <text evidence="7">The sequence shown here is derived from an EMBL/GenBank/DDBJ whole genome shotgun (WGS) entry which is preliminary data.</text>
</comment>
<dbReference type="NCBIfam" id="TIGR02937">
    <property type="entry name" value="sigma70-ECF"/>
    <property type="match status" value="1"/>
</dbReference>
<protein>
    <recommendedName>
        <fullName evidence="9">RNA polymerase sigma factor</fullName>
    </recommendedName>
</protein>
<dbReference type="PANTHER" id="PTHR43133:SF51">
    <property type="entry name" value="RNA POLYMERASE SIGMA FACTOR"/>
    <property type="match status" value="1"/>
</dbReference>
<dbReference type="SUPFAM" id="SSF88946">
    <property type="entry name" value="Sigma2 domain of RNA polymerase sigma factors"/>
    <property type="match status" value="1"/>
</dbReference>
<keyword evidence="8" id="KW-1185">Reference proteome</keyword>
<feature type="domain" description="RNA polymerase sigma-70 region 2" evidence="5">
    <location>
        <begin position="23"/>
        <end position="88"/>
    </location>
</feature>
<proteinExistence type="inferred from homology"/>
<evidence type="ECO:0000256" key="2">
    <source>
        <dbReference type="ARBA" id="ARBA00023015"/>
    </source>
</evidence>
<feature type="domain" description="RNA polymerase sigma factor 70 region 4 type 2" evidence="6">
    <location>
        <begin position="114"/>
        <end position="163"/>
    </location>
</feature>
<organism evidence="7 8">
    <name type="scientific">Ureibacillus sinduriensis BLB-1 = JCM 15800</name>
    <dbReference type="NCBI Taxonomy" id="1384057"/>
    <lineage>
        <taxon>Bacteria</taxon>
        <taxon>Bacillati</taxon>
        <taxon>Bacillota</taxon>
        <taxon>Bacilli</taxon>
        <taxon>Bacillales</taxon>
        <taxon>Caryophanaceae</taxon>
        <taxon>Ureibacillus</taxon>
    </lineage>
</organism>
<dbReference type="STRING" id="1384057.CD33_00980"/>
<keyword evidence="3" id="KW-0731">Sigma factor</keyword>
<name>A0A0A3I178_9BACL</name>
<dbReference type="InterPro" id="IPR039425">
    <property type="entry name" value="RNA_pol_sigma-70-like"/>
</dbReference>